<feature type="region of interest" description="Disordered" evidence="1">
    <location>
        <begin position="1"/>
        <end position="33"/>
    </location>
</feature>
<accession>A0A918EP07</accession>
<sequence>MHVDVDDRNVGTVLQHRSDQLAAGTDTGGGDDFDVRFAFHQENESGADQLQSVSNHDSNRHALPQAWLSMGLHQIATRYRPAWSYRPGRPNSGQRSESR</sequence>
<evidence type="ECO:0000313" key="2">
    <source>
        <dbReference type="EMBL" id="GGQ46813.1"/>
    </source>
</evidence>
<evidence type="ECO:0000313" key="3">
    <source>
        <dbReference type="Proteomes" id="UP000620156"/>
    </source>
</evidence>
<organism evidence="2 3">
    <name type="scientific">Streptomyces ruber</name>
    <dbReference type="NCBI Taxonomy" id="83378"/>
    <lineage>
        <taxon>Bacteria</taxon>
        <taxon>Bacillati</taxon>
        <taxon>Actinomycetota</taxon>
        <taxon>Actinomycetes</taxon>
        <taxon>Kitasatosporales</taxon>
        <taxon>Streptomycetaceae</taxon>
        <taxon>Streptomyces</taxon>
    </lineage>
</organism>
<evidence type="ECO:0000256" key="1">
    <source>
        <dbReference type="SAM" id="MobiDB-lite"/>
    </source>
</evidence>
<name>A0A918EP07_9ACTN</name>
<reference evidence="2" key="1">
    <citation type="journal article" date="2014" name="Int. J. Syst. Evol. Microbiol.">
        <title>Complete genome sequence of Corynebacterium casei LMG S-19264T (=DSM 44701T), isolated from a smear-ripened cheese.</title>
        <authorList>
            <consortium name="US DOE Joint Genome Institute (JGI-PGF)"/>
            <person name="Walter F."/>
            <person name="Albersmeier A."/>
            <person name="Kalinowski J."/>
            <person name="Ruckert C."/>
        </authorList>
    </citation>
    <scope>NUCLEOTIDE SEQUENCE</scope>
    <source>
        <strain evidence="2">JCM 3131</strain>
    </source>
</reference>
<reference evidence="2" key="2">
    <citation type="submission" date="2020-09" db="EMBL/GenBank/DDBJ databases">
        <authorList>
            <person name="Sun Q."/>
            <person name="Ohkuma M."/>
        </authorList>
    </citation>
    <scope>NUCLEOTIDE SEQUENCE</scope>
    <source>
        <strain evidence="2">JCM 3131</strain>
    </source>
</reference>
<protein>
    <submittedName>
        <fullName evidence="2">Uncharacterized protein</fullName>
    </submittedName>
</protein>
<keyword evidence="3" id="KW-1185">Reference proteome</keyword>
<gene>
    <name evidence="2" type="ORF">GCM10010145_14600</name>
</gene>
<comment type="caution">
    <text evidence="2">The sequence shown here is derived from an EMBL/GenBank/DDBJ whole genome shotgun (WGS) entry which is preliminary data.</text>
</comment>
<dbReference type="AlphaFoldDB" id="A0A918EP07"/>
<proteinExistence type="predicted"/>
<dbReference type="Proteomes" id="UP000620156">
    <property type="component" value="Unassembled WGS sequence"/>
</dbReference>
<dbReference type="EMBL" id="BMQK01000002">
    <property type="protein sequence ID" value="GGQ46813.1"/>
    <property type="molecule type" value="Genomic_DNA"/>
</dbReference>